<protein>
    <submittedName>
        <fullName evidence="2">Uncharacterized protein</fullName>
    </submittedName>
</protein>
<feature type="signal peptide" evidence="1">
    <location>
        <begin position="1"/>
        <end position="23"/>
    </location>
</feature>
<sequence>MGKPGWLIVGITTIVVLLAAILAIQIADFSTTCSCDSLNDAHDTPHTQVDTSYDNARSINSLESATGDSSQRLDDISEYLTDLHNTSMTTANMTGEILQIAEELSQIPNLTSLYPQWLPKSCREIRIRQPG</sequence>
<name>A0A1X7T6Z3_AMPQE</name>
<organism evidence="2">
    <name type="scientific">Amphimedon queenslandica</name>
    <name type="common">Sponge</name>
    <dbReference type="NCBI Taxonomy" id="400682"/>
    <lineage>
        <taxon>Eukaryota</taxon>
        <taxon>Metazoa</taxon>
        <taxon>Porifera</taxon>
        <taxon>Demospongiae</taxon>
        <taxon>Heteroscleromorpha</taxon>
        <taxon>Haplosclerida</taxon>
        <taxon>Niphatidae</taxon>
        <taxon>Amphimedon</taxon>
    </lineage>
</organism>
<dbReference type="AlphaFoldDB" id="A0A1X7T6Z3"/>
<accession>A0A1X7T6Z3</accession>
<reference evidence="2" key="1">
    <citation type="submission" date="2017-05" db="UniProtKB">
        <authorList>
            <consortium name="EnsemblMetazoa"/>
        </authorList>
    </citation>
    <scope>IDENTIFICATION</scope>
</reference>
<dbReference type="EnsemblMetazoa" id="Aqu2.1.10159_001">
    <property type="protein sequence ID" value="Aqu2.1.10159_001"/>
    <property type="gene ID" value="Aqu2.1.10159"/>
</dbReference>
<dbReference type="InParanoid" id="A0A1X7T6Z3"/>
<feature type="chain" id="PRO_5012846934" evidence="1">
    <location>
        <begin position="24"/>
        <end position="131"/>
    </location>
</feature>
<proteinExistence type="predicted"/>
<evidence type="ECO:0000313" key="2">
    <source>
        <dbReference type="EnsemblMetazoa" id="Aqu2.1.10159_001"/>
    </source>
</evidence>
<evidence type="ECO:0000256" key="1">
    <source>
        <dbReference type="SAM" id="SignalP"/>
    </source>
</evidence>
<keyword evidence="1" id="KW-0732">Signal</keyword>